<feature type="signal peptide" evidence="2">
    <location>
        <begin position="1"/>
        <end position="25"/>
    </location>
</feature>
<feature type="region of interest" description="Disordered" evidence="1">
    <location>
        <begin position="28"/>
        <end position="108"/>
    </location>
</feature>
<name>A0A1S1RMC5_9ACTN</name>
<keyword evidence="4" id="KW-1185">Reference proteome</keyword>
<keyword evidence="2" id="KW-0732">Signal</keyword>
<accession>A0A1S1RMC5</accession>
<dbReference type="Proteomes" id="UP000179627">
    <property type="component" value="Unassembled WGS sequence"/>
</dbReference>
<protein>
    <recommendedName>
        <fullName evidence="5">Secreted protein</fullName>
    </recommendedName>
</protein>
<feature type="compositionally biased region" description="Basic and acidic residues" evidence="1">
    <location>
        <begin position="63"/>
        <end position="76"/>
    </location>
</feature>
<evidence type="ECO:0000256" key="1">
    <source>
        <dbReference type="SAM" id="MobiDB-lite"/>
    </source>
</evidence>
<comment type="caution">
    <text evidence="3">The sequence shown here is derived from an EMBL/GenBank/DDBJ whole genome shotgun (WGS) entry which is preliminary data.</text>
</comment>
<sequence>MLVSAVLLGLLAMHAGLAAPAHALASPPCVEGTDRDVHPHWSHSHEPGAEHHGHQGALCSAVFRDDPEPDPHDGEQRGLAATSTSFGASAFTRARGDPPQTPPPRHVTDLSVHCVWRL</sequence>
<evidence type="ECO:0008006" key="5">
    <source>
        <dbReference type="Google" id="ProtNLM"/>
    </source>
</evidence>
<evidence type="ECO:0000256" key="2">
    <source>
        <dbReference type="SAM" id="SignalP"/>
    </source>
</evidence>
<feature type="compositionally biased region" description="Basic and acidic residues" evidence="1">
    <location>
        <begin position="32"/>
        <end position="53"/>
    </location>
</feature>
<evidence type="ECO:0000313" key="4">
    <source>
        <dbReference type="Proteomes" id="UP000179627"/>
    </source>
</evidence>
<reference evidence="4" key="1">
    <citation type="submission" date="2016-07" db="EMBL/GenBank/DDBJ databases">
        <title>Sequence Frankia sp. strain CcI1.17.</title>
        <authorList>
            <person name="Ghodhbane-Gtari F."/>
            <person name="Swanson E."/>
            <person name="Gueddou A."/>
            <person name="Morris K."/>
            <person name="Hezbri K."/>
            <person name="Ktari A."/>
            <person name="Nouioui I."/>
            <person name="Abebe-Akele F."/>
            <person name="Simpson S."/>
            <person name="Thomas K."/>
            <person name="Gtari M."/>
            <person name="Tisa L.S."/>
            <person name="Hurst S."/>
        </authorList>
    </citation>
    <scope>NUCLEOTIDE SEQUENCE [LARGE SCALE GENOMIC DNA]</scope>
    <source>
        <strain evidence="4">Cc1.17</strain>
    </source>
</reference>
<organism evidence="3 4">
    <name type="scientific">Parafrankia colletiae</name>
    <dbReference type="NCBI Taxonomy" id="573497"/>
    <lineage>
        <taxon>Bacteria</taxon>
        <taxon>Bacillati</taxon>
        <taxon>Actinomycetota</taxon>
        <taxon>Actinomycetes</taxon>
        <taxon>Frankiales</taxon>
        <taxon>Frankiaceae</taxon>
        <taxon>Parafrankia</taxon>
    </lineage>
</organism>
<gene>
    <name evidence="3" type="ORF">CC117_09390</name>
</gene>
<proteinExistence type="predicted"/>
<dbReference type="EMBL" id="MBLM01000003">
    <property type="protein sequence ID" value="OHV45954.1"/>
    <property type="molecule type" value="Genomic_DNA"/>
</dbReference>
<dbReference type="OrthoDB" id="9929260at2"/>
<dbReference type="AlphaFoldDB" id="A0A1S1RMC5"/>
<evidence type="ECO:0000313" key="3">
    <source>
        <dbReference type="EMBL" id="OHV45954.1"/>
    </source>
</evidence>
<feature type="compositionally biased region" description="Low complexity" evidence="1">
    <location>
        <begin position="80"/>
        <end position="93"/>
    </location>
</feature>
<feature type="chain" id="PRO_5010203884" description="Secreted protein" evidence="2">
    <location>
        <begin position="26"/>
        <end position="118"/>
    </location>
</feature>